<comment type="caution">
    <text evidence="2">The sequence shown here is derived from an EMBL/GenBank/DDBJ whole genome shotgun (WGS) entry which is preliminary data.</text>
</comment>
<dbReference type="AlphaFoldDB" id="A0A1M2VWC6"/>
<evidence type="ECO:0000313" key="3">
    <source>
        <dbReference type="Proteomes" id="UP000184267"/>
    </source>
</evidence>
<feature type="signal peptide" evidence="1">
    <location>
        <begin position="1"/>
        <end position="19"/>
    </location>
</feature>
<evidence type="ECO:0000313" key="2">
    <source>
        <dbReference type="EMBL" id="OJT11914.1"/>
    </source>
</evidence>
<keyword evidence="3" id="KW-1185">Reference proteome</keyword>
<proteinExistence type="predicted"/>
<feature type="chain" id="PRO_5012747464" evidence="1">
    <location>
        <begin position="20"/>
        <end position="87"/>
    </location>
</feature>
<gene>
    <name evidence="2" type="ORF">TRAPUB_11560</name>
</gene>
<accession>A0A1M2VWC6</accession>
<organism evidence="2 3">
    <name type="scientific">Trametes pubescens</name>
    <name type="common">White-rot fungus</name>
    <dbReference type="NCBI Taxonomy" id="154538"/>
    <lineage>
        <taxon>Eukaryota</taxon>
        <taxon>Fungi</taxon>
        <taxon>Dikarya</taxon>
        <taxon>Basidiomycota</taxon>
        <taxon>Agaricomycotina</taxon>
        <taxon>Agaricomycetes</taxon>
        <taxon>Polyporales</taxon>
        <taxon>Polyporaceae</taxon>
        <taxon>Trametes</taxon>
    </lineage>
</organism>
<evidence type="ECO:0000256" key="1">
    <source>
        <dbReference type="SAM" id="SignalP"/>
    </source>
</evidence>
<dbReference type="EMBL" id="MNAD01000557">
    <property type="protein sequence ID" value="OJT11914.1"/>
    <property type="molecule type" value="Genomic_DNA"/>
</dbReference>
<protein>
    <submittedName>
        <fullName evidence="2">Uncharacterized protein</fullName>
    </submittedName>
</protein>
<keyword evidence="1" id="KW-0732">Signal</keyword>
<sequence length="87" mass="9135">MTTLSILGGLNAVLPTTWASIFDAFPILQALILESTNVGGFPGALTYALSAPIAAPPGTVQGEEGPRVRCPALEELDMYGEEWGMAR</sequence>
<name>A0A1M2VWC6_TRAPU</name>
<reference evidence="2 3" key="1">
    <citation type="submission" date="2016-10" db="EMBL/GenBank/DDBJ databases">
        <title>Genome sequence of the basidiomycete white-rot fungus Trametes pubescens.</title>
        <authorList>
            <person name="Makela M.R."/>
            <person name="Granchi Z."/>
            <person name="Peng M."/>
            <person name="De Vries R.P."/>
            <person name="Grigoriev I."/>
            <person name="Riley R."/>
            <person name="Hilden K."/>
        </authorList>
    </citation>
    <scope>NUCLEOTIDE SEQUENCE [LARGE SCALE GENOMIC DNA]</scope>
    <source>
        <strain evidence="2 3">FBCC735</strain>
    </source>
</reference>
<dbReference type="Proteomes" id="UP000184267">
    <property type="component" value="Unassembled WGS sequence"/>
</dbReference>